<keyword evidence="3" id="KW-1185">Reference proteome</keyword>
<name>A0A540R4T2_9CORY</name>
<reference evidence="2 3" key="1">
    <citation type="submission" date="2019-06" db="EMBL/GenBank/DDBJ databases">
        <title>Draft genome of C. phoceense Strain 272.</title>
        <authorList>
            <person name="Pacheco L.G.C."/>
            <person name="Barberis C.M."/>
            <person name="Almuzara M.N."/>
            <person name="Traglia G.M."/>
            <person name="Santos C.S."/>
            <person name="Rocha D.J.P.G."/>
            <person name="Aguiar E.R.G.R."/>
            <person name="Vay C.A."/>
        </authorList>
    </citation>
    <scope>NUCLEOTIDE SEQUENCE [LARGE SCALE GENOMIC DNA]</scope>
    <source>
        <strain evidence="2 3">272</strain>
    </source>
</reference>
<gene>
    <name evidence="2" type="ORF">EJK80_12805</name>
</gene>
<dbReference type="SUPFAM" id="SSF46785">
    <property type="entry name" value="Winged helix' DNA-binding domain"/>
    <property type="match status" value="1"/>
</dbReference>
<comment type="caution">
    <text evidence="2">The sequence shown here is derived from an EMBL/GenBank/DDBJ whole genome shotgun (WGS) entry which is preliminary data.</text>
</comment>
<evidence type="ECO:0000313" key="3">
    <source>
        <dbReference type="Proteomes" id="UP000318080"/>
    </source>
</evidence>
<sequence>MAALNSVDSVDYQTLKDELGVSYSLLTKHATLLEEAGLLKISKDFEGRTPVTRLRLTRSGRRAFAQYLEALDRLVAGLT</sequence>
<organism evidence="2 3">
    <name type="scientific">Corynebacterium phoceense</name>
    <dbReference type="NCBI Taxonomy" id="1686286"/>
    <lineage>
        <taxon>Bacteria</taxon>
        <taxon>Bacillati</taxon>
        <taxon>Actinomycetota</taxon>
        <taxon>Actinomycetes</taxon>
        <taxon>Mycobacteriales</taxon>
        <taxon>Corynebacteriaceae</taxon>
        <taxon>Corynebacterium</taxon>
    </lineage>
</organism>
<dbReference type="PANTHER" id="PTHR37318:SF1">
    <property type="entry name" value="BSL7504 PROTEIN"/>
    <property type="match status" value="1"/>
</dbReference>
<dbReference type="EMBL" id="VHIR01000035">
    <property type="protein sequence ID" value="TQE42414.1"/>
    <property type="molecule type" value="Genomic_DNA"/>
</dbReference>
<proteinExistence type="predicted"/>
<dbReference type="Pfam" id="PF13601">
    <property type="entry name" value="HTH_34"/>
    <property type="match status" value="1"/>
</dbReference>
<protein>
    <submittedName>
        <fullName evidence="2">Transcriptional regulator</fullName>
    </submittedName>
</protein>
<feature type="domain" description="Winged helix DNA-binding" evidence="1">
    <location>
        <begin position="1"/>
        <end position="75"/>
    </location>
</feature>
<dbReference type="InterPro" id="IPR036390">
    <property type="entry name" value="WH_DNA-bd_sf"/>
</dbReference>
<dbReference type="Gene3D" id="1.10.10.10">
    <property type="entry name" value="Winged helix-like DNA-binding domain superfamily/Winged helix DNA-binding domain"/>
    <property type="match status" value="1"/>
</dbReference>
<dbReference type="STRING" id="1686286.GCA_900092335_01557"/>
<evidence type="ECO:0000259" key="1">
    <source>
        <dbReference type="Pfam" id="PF13601"/>
    </source>
</evidence>
<evidence type="ECO:0000313" key="2">
    <source>
        <dbReference type="EMBL" id="TQE42414.1"/>
    </source>
</evidence>
<dbReference type="Proteomes" id="UP000318080">
    <property type="component" value="Unassembled WGS sequence"/>
</dbReference>
<accession>A0A540R4T2</accession>
<dbReference type="AlphaFoldDB" id="A0A540R4T2"/>
<dbReference type="InterPro" id="IPR036388">
    <property type="entry name" value="WH-like_DNA-bd_sf"/>
</dbReference>
<dbReference type="PANTHER" id="PTHR37318">
    <property type="entry name" value="BSL7504 PROTEIN"/>
    <property type="match status" value="1"/>
</dbReference>
<dbReference type="InterPro" id="IPR027395">
    <property type="entry name" value="WH_DNA-bd_dom"/>
</dbReference>